<gene>
    <name evidence="3" type="ORF">FYC77_00520</name>
</gene>
<dbReference type="Pfam" id="PF13185">
    <property type="entry name" value="GAF_2"/>
    <property type="match status" value="1"/>
</dbReference>
<proteinExistence type="predicted"/>
<name>A0A5D5ASB9_9EURY</name>
<dbReference type="RefSeq" id="WP_149079552.1">
    <property type="nucleotide sequence ID" value="NZ_VTAW01000001.1"/>
</dbReference>
<feature type="domain" description="GAF" evidence="2">
    <location>
        <begin position="170"/>
        <end position="307"/>
    </location>
</feature>
<dbReference type="InterPro" id="IPR029016">
    <property type="entry name" value="GAF-like_dom_sf"/>
</dbReference>
<evidence type="ECO:0000313" key="3">
    <source>
        <dbReference type="EMBL" id="TYT63745.1"/>
    </source>
</evidence>
<dbReference type="Gene3D" id="3.30.450.20">
    <property type="entry name" value="PAS domain"/>
    <property type="match status" value="1"/>
</dbReference>
<dbReference type="Proteomes" id="UP000324104">
    <property type="component" value="Unassembled WGS sequence"/>
</dbReference>
<keyword evidence="4" id="KW-1185">Reference proteome</keyword>
<accession>A0A5D5ASB9</accession>
<dbReference type="EMBL" id="VTAW01000001">
    <property type="protein sequence ID" value="TYT63745.1"/>
    <property type="molecule type" value="Genomic_DNA"/>
</dbReference>
<dbReference type="SUPFAM" id="SSF55785">
    <property type="entry name" value="PYP-like sensor domain (PAS domain)"/>
    <property type="match status" value="1"/>
</dbReference>
<dbReference type="InterPro" id="IPR035965">
    <property type="entry name" value="PAS-like_dom_sf"/>
</dbReference>
<dbReference type="AlphaFoldDB" id="A0A5D5ASB9"/>
<dbReference type="InterPro" id="IPR003018">
    <property type="entry name" value="GAF"/>
</dbReference>
<comment type="caution">
    <text evidence="3">The sequence shown here is derived from an EMBL/GenBank/DDBJ whole genome shotgun (WGS) entry which is preliminary data.</text>
</comment>
<reference evidence="3 4" key="1">
    <citation type="submission" date="2019-08" db="EMBL/GenBank/DDBJ databases">
        <title>Archaea genome.</title>
        <authorList>
            <person name="Kajale S."/>
            <person name="Shouche Y."/>
            <person name="Deshpande N."/>
            <person name="Sharma A."/>
        </authorList>
    </citation>
    <scope>NUCLEOTIDE SEQUENCE [LARGE SCALE GENOMIC DNA]</scope>
    <source>
        <strain evidence="3 4">ESP3B_9</strain>
    </source>
</reference>
<dbReference type="SMART" id="SM00065">
    <property type="entry name" value="GAF"/>
    <property type="match status" value="1"/>
</dbReference>
<dbReference type="Gene3D" id="3.30.450.40">
    <property type="match status" value="1"/>
</dbReference>
<dbReference type="SUPFAM" id="SSF55781">
    <property type="entry name" value="GAF domain-like"/>
    <property type="match status" value="1"/>
</dbReference>
<evidence type="ECO:0000313" key="4">
    <source>
        <dbReference type="Proteomes" id="UP000324104"/>
    </source>
</evidence>
<evidence type="ECO:0000256" key="1">
    <source>
        <dbReference type="SAM" id="Coils"/>
    </source>
</evidence>
<protein>
    <submittedName>
        <fullName evidence="3">GAF domain-containing protein</fullName>
    </submittedName>
</protein>
<sequence length="571" mass="63230">MTFSSRSRQRTVLYLAETAGSAREGAAALETVRSGPDRYVHPMSTEDVGQLRAWESDVDCIVFAETPTAAGSALLEAIETCESTPIVLFSEASYAPTAARATDGLAGYVRRDADDAIVHLADEIEWVCAGQAESDAEPETIAMPGGRSATSDDLADRLLESLVDVATREDRDRLFELLVVHAATALEVDYCWLSTVQFGEFTLRSATAAVPESDLDGMARDGVLDEVLRSGDPVILDERDEDQPDHPFDAVDELRSICCVPVGDVGVLHAATAERTAFDERDCEALASYCRVARAVLERLETESRLADENDRLREERDRVRTEQKKLLVERDHVATERDELLVERDHAATERDRLRSLFERFPEPAARYEIDDGEVIVRAVTEAYADVFGVDPETVVDVPIEVEAVLPGVGRRESTLREAIRAGERRRFVSRVEIGDEIREYRLAVVPLETGDDGDAREGERNSGGLVVYDDVTEARRCERDLAAAERRLSTVAELVDDDVRTLLNVARGFLDIAEETGDREHFVEIADAQRQQRELLDRLVAIARATEPVAGDGLALEDGERDRRESATR</sequence>
<organism evidence="3 4">
    <name type="scientific">Natrialba swarupiae</name>
    <dbReference type="NCBI Taxonomy" id="2448032"/>
    <lineage>
        <taxon>Archaea</taxon>
        <taxon>Methanobacteriati</taxon>
        <taxon>Methanobacteriota</taxon>
        <taxon>Stenosarchaea group</taxon>
        <taxon>Halobacteria</taxon>
        <taxon>Halobacteriales</taxon>
        <taxon>Natrialbaceae</taxon>
        <taxon>Natrialba</taxon>
    </lineage>
</organism>
<evidence type="ECO:0000259" key="2">
    <source>
        <dbReference type="SMART" id="SM00065"/>
    </source>
</evidence>
<feature type="coiled-coil region" evidence="1">
    <location>
        <begin position="299"/>
        <end position="330"/>
    </location>
</feature>
<keyword evidence="1" id="KW-0175">Coiled coil</keyword>